<dbReference type="PANTHER" id="PTHR46912:SF1">
    <property type="entry name" value="HIGH MOBILITY GROUP B PROTEIN 13"/>
    <property type="match status" value="1"/>
</dbReference>
<keyword evidence="2" id="KW-0175">Coiled coil</keyword>
<gene>
    <name evidence="5" type="ORF">LIER_35510</name>
</gene>
<feature type="DNA-binding region" description="HMG box" evidence="1">
    <location>
        <begin position="270"/>
        <end position="336"/>
    </location>
</feature>
<reference evidence="5 6" key="1">
    <citation type="submission" date="2024-01" db="EMBL/GenBank/DDBJ databases">
        <title>The complete chloroplast genome sequence of Lithospermum erythrorhizon: insights into the phylogenetic relationship among Boraginaceae species and the maternal lineages of purple gromwells.</title>
        <authorList>
            <person name="Okada T."/>
            <person name="Watanabe K."/>
        </authorList>
    </citation>
    <scope>NUCLEOTIDE SEQUENCE [LARGE SCALE GENOMIC DNA]</scope>
</reference>
<feature type="domain" description="HMG box" evidence="4">
    <location>
        <begin position="397"/>
        <end position="465"/>
    </location>
</feature>
<dbReference type="PANTHER" id="PTHR46912">
    <property type="entry name" value="HIGH MOBILITY GROUP B PROTEIN 13"/>
    <property type="match status" value="1"/>
</dbReference>
<dbReference type="GO" id="GO:0003677">
    <property type="term" value="F:DNA binding"/>
    <property type="evidence" value="ECO:0007669"/>
    <property type="project" value="UniProtKB-UniRule"/>
</dbReference>
<sequence length="478" mass="55260">MFTIAQAPIVSNPIPTKKARSRKALKPKDSSTDEANILAGSIPESSPVMPPPEDSVEKENHESLSKNKAKKVTKKGVKAKQSHDDAMEKELLALQEKLQKMTIEKEQTEEMLKEKDLELKKLQKAKEFKPILTIPSLQSVKEKEKKKKKGNHSVKKPSPAYVLWCKDQWTEVKKSNPEADFKEVSTLLGAKWKTISAEEKKPYEQKYQAEKEAYLKIVGNEKREHEAMKLLEDEQKQKTAMELLQQYTQFVQETEKAIKKSKKIKDESKPKHPISAFFVFSNERRASLFSECNNVKEFAKIAGEEWRNMTEEQKAPYEEIAMKNKEQYVEDMKVYKQKKEEEEANLKKEEEQLMKLQKLEAMQLLTKKEKTEILIKKTKENTKKAKKEKKNDDPNKPKRPASSFILFSKEERKNVCDERPEINNSTVNALISVKWKELSEEEKQKWNAKAAVAMEAYKKELEEYNKSAAAAESSEGSN</sequence>
<organism evidence="5 6">
    <name type="scientific">Lithospermum erythrorhizon</name>
    <name type="common">Purple gromwell</name>
    <name type="synonym">Lithospermum officinale var. erythrorhizon</name>
    <dbReference type="NCBI Taxonomy" id="34254"/>
    <lineage>
        <taxon>Eukaryota</taxon>
        <taxon>Viridiplantae</taxon>
        <taxon>Streptophyta</taxon>
        <taxon>Embryophyta</taxon>
        <taxon>Tracheophyta</taxon>
        <taxon>Spermatophyta</taxon>
        <taxon>Magnoliopsida</taxon>
        <taxon>eudicotyledons</taxon>
        <taxon>Gunneridae</taxon>
        <taxon>Pentapetalae</taxon>
        <taxon>asterids</taxon>
        <taxon>lamiids</taxon>
        <taxon>Boraginales</taxon>
        <taxon>Boraginaceae</taxon>
        <taxon>Boraginoideae</taxon>
        <taxon>Lithospermeae</taxon>
        <taxon>Lithospermum</taxon>
    </lineage>
</organism>
<evidence type="ECO:0000313" key="6">
    <source>
        <dbReference type="Proteomes" id="UP001454036"/>
    </source>
</evidence>
<evidence type="ECO:0000256" key="1">
    <source>
        <dbReference type="PROSITE-ProRule" id="PRU00267"/>
    </source>
</evidence>
<dbReference type="SUPFAM" id="SSF47095">
    <property type="entry name" value="HMG-box"/>
    <property type="match status" value="3"/>
</dbReference>
<dbReference type="CDD" id="cd22006">
    <property type="entry name" value="HMG-box_AtHMGB6-like_rpt1"/>
    <property type="match status" value="1"/>
</dbReference>
<dbReference type="Pfam" id="PF00505">
    <property type="entry name" value="HMG_box"/>
    <property type="match status" value="3"/>
</dbReference>
<evidence type="ECO:0000256" key="3">
    <source>
        <dbReference type="SAM" id="MobiDB-lite"/>
    </source>
</evidence>
<feature type="coiled-coil region" evidence="2">
    <location>
        <begin position="447"/>
        <end position="474"/>
    </location>
</feature>
<keyword evidence="1" id="KW-0238">DNA-binding</keyword>
<accession>A0AAV3NVN4</accession>
<feature type="domain" description="HMG box" evidence="4">
    <location>
        <begin position="270"/>
        <end position="336"/>
    </location>
</feature>
<proteinExistence type="predicted"/>
<dbReference type="Proteomes" id="UP001454036">
    <property type="component" value="Unassembled WGS sequence"/>
</dbReference>
<dbReference type="SMART" id="SM00398">
    <property type="entry name" value="HMG"/>
    <property type="match status" value="3"/>
</dbReference>
<evidence type="ECO:0000313" key="5">
    <source>
        <dbReference type="EMBL" id="GAA0142070.1"/>
    </source>
</evidence>
<dbReference type="InterPro" id="IPR036910">
    <property type="entry name" value="HMG_box_dom_sf"/>
</dbReference>
<keyword evidence="1" id="KW-0539">Nucleus</keyword>
<dbReference type="EMBL" id="BAABME010015608">
    <property type="protein sequence ID" value="GAA0142070.1"/>
    <property type="molecule type" value="Genomic_DNA"/>
</dbReference>
<feature type="region of interest" description="Disordered" evidence="3">
    <location>
        <begin position="375"/>
        <end position="404"/>
    </location>
</feature>
<dbReference type="InterPro" id="IPR044601">
    <property type="entry name" value="HMGB6/HMGB13"/>
</dbReference>
<dbReference type="InterPro" id="IPR009071">
    <property type="entry name" value="HMG_box_dom"/>
</dbReference>
<protein>
    <recommendedName>
        <fullName evidence="4">HMG box domain-containing protein</fullName>
    </recommendedName>
</protein>
<name>A0AAV3NVN4_LITER</name>
<feature type="DNA-binding region" description="HMG box" evidence="1">
    <location>
        <begin position="397"/>
        <end position="465"/>
    </location>
</feature>
<feature type="DNA-binding region" description="HMG box" evidence="1">
    <location>
        <begin position="154"/>
        <end position="222"/>
    </location>
</feature>
<feature type="compositionally biased region" description="Basic and acidic residues" evidence="3">
    <location>
        <begin position="375"/>
        <end position="396"/>
    </location>
</feature>
<evidence type="ECO:0000256" key="2">
    <source>
        <dbReference type="SAM" id="Coils"/>
    </source>
</evidence>
<comment type="caution">
    <text evidence="5">The sequence shown here is derived from an EMBL/GenBank/DDBJ whole genome shotgun (WGS) entry which is preliminary data.</text>
</comment>
<feature type="region of interest" description="Disordered" evidence="3">
    <location>
        <begin position="1"/>
        <end position="87"/>
    </location>
</feature>
<dbReference type="AlphaFoldDB" id="A0AAV3NVN4"/>
<dbReference type="Gene3D" id="1.10.30.10">
    <property type="entry name" value="High mobility group box domain"/>
    <property type="match status" value="3"/>
</dbReference>
<feature type="compositionally biased region" description="Basic residues" evidence="3">
    <location>
        <begin position="67"/>
        <end position="80"/>
    </location>
</feature>
<feature type="compositionally biased region" description="Basic and acidic residues" evidence="3">
    <location>
        <begin position="55"/>
        <end position="65"/>
    </location>
</feature>
<evidence type="ECO:0000259" key="4">
    <source>
        <dbReference type="PROSITE" id="PS50118"/>
    </source>
</evidence>
<dbReference type="PROSITE" id="PS50118">
    <property type="entry name" value="HMG_BOX_2"/>
    <property type="match status" value="3"/>
</dbReference>
<feature type="domain" description="HMG box" evidence="4">
    <location>
        <begin position="154"/>
        <end position="222"/>
    </location>
</feature>
<dbReference type="GO" id="GO:0005634">
    <property type="term" value="C:nucleus"/>
    <property type="evidence" value="ECO:0007669"/>
    <property type="project" value="UniProtKB-UniRule"/>
</dbReference>
<keyword evidence="6" id="KW-1185">Reference proteome</keyword>